<comment type="caution">
    <text evidence="2">The sequence shown here is derived from an EMBL/GenBank/DDBJ whole genome shotgun (WGS) entry which is preliminary data.</text>
</comment>
<proteinExistence type="predicted"/>
<feature type="domain" description="DUF8045" evidence="1">
    <location>
        <begin position="3"/>
        <end position="132"/>
    </location>
</feature>
<accession>A0ABD5QI72</accession>
<dbReference type="InterPro" id="IPR058358">
    <property type="entry name" value="DUF8045"/>
</dbReference>
<dbReference type="RefSeq" id="WP_224829184.1">
    <property type="nucleotide sequence ID" value="NZ_JAIVEF010000017.1"/>
</dbReference>
<reference evidence="2 3" key="1">
    <citation type="journal article" date="2019" name="Int. J. Syst. Evol. Microbiol.">
        <title>The Global Catalogue of Microorganisms (GCM) 10K type strain sequencing project: providing services to taxonomists for standard genome sequencing and annotation.</title>
        <authorList>
            <consortium name="The Broad Institute Genomics Platform"/>
            <consortium name="The Broad Institute Genome Sequencing Center for Infectious Disease"/>
            <person name="Wu L."/>
            <person name="Ma J."/>
        </authorList>
    </citation>
    <scope>NUCLEOTIDE SEQUENCE [LARGE SCALE GENOMIC DNA]</scope>
    <source>
        <strain evidence="2 3">CGMCC 1.15824</strain>
    </source>
</reference>
<evidence type="ECO:0000313" key="2">
    <source>
        <dbReference type="EMBL" id="MFC4989365.1"/>
    </source>
</evidence>
<gene>
    <name evidence="2" type="ORF">ACFPFO_16705</name>
</gene>
<name>A0ABD5QI72_9EURY</name>
<dbReference type="EMBL" id="JBHSJG010000047">
    <property type="protein sequence ID" value="MFC4989365.1"/>
    <property type="molecule type" value="Genomic_DNA"/>
</dbReference>
<keyword evidence="3" id="KW-1185">Reference proteome</keyword>
<sequence>MKLRYYADAQLQEFHDRILDLLEKIYEMHGIPVEVERVEERFGPLSNFPGRVTATPVENVYERDIEQNQKLRSNLDRMPSRVYKIGTRFEIAGHVSLVDESVIWISTLRGDAYGHGPRAEEATPIDFLADVAESPSNRVCLECTHLLNGSETFCPNCGHELP</sequence>
<evidence type="ECO:0000259" key="1">
    <source>
        <dbReference type="Pfam" id="PF26193"/>
    </source>
</evidence>
<dbReference type="Pfam" id="PF26193">
    <property type="entry name" value="DUF8045"/>
    <property type="match status" value="1"/>
</dbReference>
<dbReference type="AlphaFoldDB" id="A0ABD5QI72"/>
<organism evidence="2 3">
    <name type="scientific">Saliphagus infecundisoli</name>
    <dbReference type="NCBI Taxonomy" id="1849069"/>
    <lineage>
        <taxon>Archaea</taxon>
        <taxon>Methanobacteriati</taxon>
        <taxon>Methanobacteriota</taxon>
        <taxon>Stenosarchaea group</taxon>
        <taxon>Halobacteria</taxon>
        <taxon>Halobacteriales</taxon>
        <taxon>Natrialbaceae</taxon>
        <taxon>Saliphagus</taxon>
    </lineage>
</organism>
<dbReference type="Proteomes" id="UP001595925">
    <property type="component" value="Unassembled WGS sequence"/>
</dbReference>
<evidence type="ECO:0000313" key="3">
    <source>
        <dbReference type="Proteomes" id="UP001595925"/>
    </source>
</evidence>
<protein>
    <submittedName>
        <fullName evidence="2">Zinc ribbon domain-containing protein</fullName>
    </submittedName>
</protein>